<organism evidence="3 4">
    <name type="scientific">Candidatus Fimimonas merdipullorum</name>
    <dbReference type="NCBI Taxonomy" id="2840822"/>
    <lineage>
        <taxon>Bacteria</taxon>
        <taxon>Pseudomonadati</taxon>
        <taxon>Myxococcota</taxon>
        <taxon>Myxococcia</taxon>
        <taxon>Myxococcales</taxon>
        <taxon>Cystobacterineae</taxon>
        <taxon>Myxococcaceae</taxon>
        <taxon>Myxococcaceae incertae sedis</taxon>
        <taxon>Candidatus Fimimonas</taxon>
    </lineage>
</organism>
<reference evidence="3" key="1">
    <citation type="submission" date="2020-10" db="EMBL/GenBank/DDBJ databases">
        <authorList>
            <person name="Gilroy R."/>
        </authorList>
    </citation>
    <scope>NUCLEOTIDE SEQUENCE</scope>
    <source>
        <strain evidence="3">ChiHjej12B11-7776</strain>
    </source>
</reference>
<keyword evidence="1" id="KW-0812">Transmembrane</keyword>
<evidence type="ECO:0000256" key="1">
    <source>
        <dbReference type="SAM" id="Phobius"/>
    </source>
</evidence>
<sequence>MKKILSLIIALMLLFSLTTVATAFAEEPTEGEEEQPARVVTVAEDVFTALEDITSLPTLHAAGNFQLNYDWLLDETTVKSVFVGAEYTLATPEEGEEEDTDKFAVAEGSDKVSVEYCSPSKDYKDENWSTTSPGKDISISASGWWNFRFVLKDADGEVLARTSYVSIYFSDEKAPVINDLSSDMKKVQEEGITVGSTYTIRTNLSINDTSSTTVTYVVYKYVKGAWTSEPIYDSKTKVVAEGYEDGISTSGVITMHEDDVLAGNSPVYKIVYTVTDAVGYVSATKEMTLFAKEAEDDAPNKMQVLQIVLYCVAAASAVAIVVLLLVKPKKATDSVNNDSGKSNK</sequence>
<dbReference type="AlphaFoldDB" id="A0A9D1MWW4"/>
<feature type="transmembrane region" description="Helical" evidence="1">
    <location>
        <begin position="307"/>
        <end position="326"/>
    </location>
</feature>
<evidence type="ECO:0000313" key="3">
    <source>
        <dbReference type="EMBL" id="HIU90483.1"/>
    </source>
</evidence>
<evidence type="ECO:0000313" key="4">
    <source>
        <dbReference type="Proteomes" id="UP000886852"/>
    </source>
</evidence>
<keyword evidence="2" id="KW-0732">Signal</keyword>
<comment type="caution">
    <text evidence="3">The sequence shown here is derived from an EMBL/GenBank/DDBJ whole genome shotgun (WGS) entry which is preliminary data.</text>
</comment>
<dbReference type="EMBL" id="DVOC01000013">
    <property type="protein sequence ID" value="HIU90483.1"/>
    <property type="molecule type" value="Genomic_DNA"/>
</dbReference>
<evidence type="ECO:0008006" key="5">
    <source>
        <dbReference type="Google" id="ProtNLM"/>
    </source>
</evidence>
<proteinExistence type="predicted"/>
<protein>
    <recommendedName>
        <fullName evidence="5">DUF5011 domain-containing protein</fullName>
    </recommendedName>
</protein>
<name>A0A9D1MWW4_9BACT</name>
<dbReference type="Proteomes" id="UP000886852">
    <property type="component" value="Unassembled WGS sequence"/>
</dbReference>
<reference evidence="3" key="2">
    <citation type="journal article" date="2021" name="PeerJ">
        <title>Extensive microbial diversity within the chicken gut microbiome revealed by metagenomics and culture.</title>
        <authorList>
            <person name="Gilroy R."/>
            <person name="Ravi A."/>
            <person name="Getino M."/>
            <person name="Pursley I."/>
            <person name="Horton D.L."/>
            <person name="Alikhan N.F."/>
            <person name="Baker D."/>
            <person name="Gharbi K."/>
            <person name="Hall N."/>
            <person name="Watson M."/>
            <person name="Adriaenssens E.M."/>
            <person name="Foster-Nyarko E."/>
            <person name="Jarju S."/>
            <person name="Secka A."/>
            <person name="Antonio M."/>
            <person name="Oren A."/>
            <person name="Chaudhuri R.R."/>
            <person name="La Ragione R."/>
            <person name="Hildebrand F."/>
            <person name="Pallen M.J."/>
        </authorList>
    </citation>
    <scope>NUCLEOTIDE SEQUENCE</scope>
    <source>
        <strain evidence="3">ChiHjej12B11-7776</strain>
    </source>
</reference>
<keyword evidence="1" id="KW-0472">Membrane</keyword>
<accession>A0A9D1MWW4</accession>
<keyword evidence="1" id="KW-1133">Transmembrane helix</keyword>
<feature type="chain" id="PRO_5039213851" description="DUF5011 domain-containing protein" evidence="2">
    <location>
        <begin position="26"/>
        <end position="344"/>
    </location>
</feature>
<gene>
    <name evidence="3" type="ORF">IAC72_00515</name>
</gene>
<evidence type="ECO:0000256" key="2">
    <source>
        <dbReference type="SAM" id="SignalP"/>
    </source>
</evidence>
<feature type="signal peptide" evidence="2">
    <location>
        <begin position="1"/>
        <end position="25"/>
    </location>
</feature>